<name>A0ABR1S274_9PEZI</name>
<dbReference type="EMBL" id="JAQQWK010000011">
    <property type="protein sequence ID" value="KAK8024269.1"/>
    <property type="molecule type" value="Genomic_DNA"/>
</dbReference>
<evidence type="ECO:0000313" key="2">
    <source>
        <dbReference type="EMBL" id="KAK8024269.1"/>
    </source>
</evidence>
<reference evidence="2 3" key="1">
    <citation type="submission" date="2023-01" db="EMBL/GenBank/DDBJ databases">
        <title>Analysis of 21 Apiospora genomes using comparative genomics revels a genus with tremendous synthesis potential of carbohydrate active enzymes and secondary metabolites.</title>
        <authorList>
            <person name="Sorensen T."/>
        </authorList>
    </citation>
    <scope>NUCLEOTIDE SEQUENCE [LARGE SCALE GENOMIC DNA]</scope>
    <source>
        <strain evidence="2 3">CBS 33761</strain>
    </source>
</reference>
<gene>
    <name evidence="2" type="ORF">PG993_012335</name>
</gene>
<keyword evidence="3" id="KW-1185">Reference proteome</keyword>
<evidence type="ECO:0000313" key="3">
    <source>
        <dbReference type="Proteomes" id="UP001444661"/>
    </source>
</evidence>
<evidence type="ECO:0000256" key="1">
    <source>
        <dbReference type="SAM" id="MobiDB-lite"/>
    </source>
</evidence>
<protein>
    <submittedName>
        <fullName evidence="2">Uncharacterized protein</fullName>
    </submittedName>
</protein>
<feature type="compositionally biased region" description="Low complexity" evidence="1">
    <location>
        <begin position="9"/>
        <end position="26"/>
    </location>
</feature>
<comment type="caution">
    <text evidence="2">The sequence shown here is derived from an EMBL/GenBank/DDBJ whole genome shotgun (WGS) entry which is preliminary data.</text>
</comment>
<accession>A0ABR1S274</accession>
<organism evidence="2 3">
    <name type="scientific">Apiospora rasikravindrae</name>
    <dbReference type="NCBI Taxonomy" id="990691"/>
    <lineage>
        <taxon>Eukaryota</taxon>
        <taxon>Fungi</taxon>
        <taxon>Dikarya</taxon>
        <taxon>Ascomycota</taxon>
        <taxon>Pezizomycotina</taxon>
        <taxon>Sordariomycetes</taxon>
        <taxon>Xylariomycetidae</taxon>
        <taxon>Amphisphaeriales</taxon>
        <taxon>Apiosporaceae</taxon>
        <taxon>Apiospora</taxon>
    </lineage>
</organism>
<proteinExistence type="predicted"/>
<sequence>MATTQDQKTPMATASTTAADDTPPYTESQRADLTAAVAQAESGNANLAVTSDRASLDSAYTTNTSSPLLSGGGGADDRLRKYNMYYTTSRLSTLLHRGKRETTQAEYYMQSDILAAAGEPQMLLRRQPTSDKSGAVVAWGLLVLFPWRHCFIGLGDPHAATGGIKLHRDKNFLHRSDWRFSTAVGSAAGDDGSKLVEYVWRKDMAKYGTTIYKCVAAGDENKIYARLLSGGGLNGKKGGEIMIREGLEGGLEELLLVSGQTIWAWEALDYQSLRQGYSKSDKSKSDKSKSD</sequence>
<feature type="region of interest" description="Disordered" evidence="1">
    <location>
        <begin position="1"/>
        <end position="29"/>
    </location>
</feature>
<dbReference type="Proteomes" id="UP001444661">
    <property type="component" value="Unassembled WGS sequence"/>
</dbReference>